<dbReference type="EMBL" id="JADIMS010000064">
    <property type="protein sequence ID" value="MBO8450253.1"/>
    <property type="molecule type" value="Genomic_DNA"/>
</dbReference>
<comment type="caution">
    <text evidence="2">The sequence shown here is derived from an EMBL/GenBank/DDBJ whole genome shotgun (WGS) entry which is preliminary data.</text>
</comment>
<dbReference type="Proteomes" id="UP000823616">
    <property type="component" value="Unassembled WGS sequence"/>
</dbReference>
<organism evidence="2 3">
    <name type="scientific">Candidatus Avitreponema avistercoris</name>
    <dbReference type="NCBI Taxonomy" id="2840705"/>
    <lineage>
        <taxon>Bacteria</taxon>
        <taxon>Pseudomonadati</taxon>
        <taxon>Spirochaetota</taxon>
        <taxon>Spirochaetia</taxon>
        <taxon>Spirochaetales</taxon>
        <taxon>Candidatus Avitreponema</taxon>
    </lineage>
</organism>
<evidence type="ECO:0000259" key="1">
    <source>
        <dbReference type="Pfam" id="PF01973"/>
    </source>
</evidence>
<feature type="domain" description="6-hydroxymethylpterin diphosphokinase MptE-like" evidence="1">
    <location>
        <begin position="193"/>
        <end position="357"/>
    </location>
</feature>
<dbReference type="PANTHER" id="PTHR41786:SF1">
    <property type="entry name" value="6-HYDROXYMETHYLPTERIN DIPHOSPHOKINASE MPTE-LIKE DOMAIN-CONTAINING PROTEIN"/>
    <property type="match status" value="1"/>
</dbReference>
<proteinExistence type="predicted"/>
<dbReference type="Pfam" id="PF01973">
    <property type="entry name" value="MptE-like"/>
    <property type="match status" value="1"/>
</dbReference>
<reference evidence="2" key="2">
    <citation type="journal article" date="2021" name="PeerJ">
        <title>Extensive microbial diversity within the chicken gut microbiome revealed by metagenomics and culture.</title>
        <authorList>
            <person name="Gilroy R."/>
            <person name="Ravi A."/>
            <person name="Getino M."/>
            <person name="Pursley I."/>
            <person name="Horton D.L."/>
            <person name="Alikhan N.F."/>
            <person name="Baker D."/>
            <person name="Gharbi K."/>
            <person name="Hall N."/>
            <person name="Watson M."/>
            <person name="Adriaenssens E.M."/>
            <person name="Foster-Nyarko E."/>
            <person name="Jarju S."/>
            <person name="Secka A."/>
            <person name="Antonio M."/>
            <person name="Oren A."/>
            <person name="Chaudhuri R.R."/>
            <person name="La Ragione R."/>
            <person name="Hildebrand F."/>
            <person name="Pallen M.J."/>
        </authorList>
    </citation>
    <scope>NUCLEOTIDE SEQUENCE</scope>
    <source>
        <strain evidence="2">B3-4054</strain>
    </source>
</reference>
<protein>
    <submittedName>
        <fullName evidence="2">DUF115 domain-containing protein</fullName>
    </submittedName>
</protein>
<dbReference type="PANTHER" id="PTHR41786">
    <property type="entry name" value="MOTILITY ACCESSORY FACTOR MAF"/>
    <property type="match status" value="1"/>
</dbReference>
<sequence length="513" mass="56005">MNSVPGCEESIYQGYAASRTGGTVPLFRGGKPANSLYNPEKEAEKAAARFPAGTFAVFGGLADGRRIEYFLQQDRENTCIVIEKNHASLVSLSAFPSVKRICSCARVTVLSLDTTGNGGLTGCITAGYLPALFRNFSLDILQSWRNACPEAARQIEEETRRALDVISGDFSTQAAFGRIWLANALQNICLFRNAENRFPFPDRKKTAVITAAGPSLDKESAALRENRESLVVFAADTSLPVLVQAGVYPDFVVSIDPQPVSARHLSVAGKNICGTRKPPVFLADICASPFAVRTASAFGWPVILTGGGHPLAAYLQRFARLPPLETAAGTVTASAADAARRMGFSAVRFAGADFACTGGKPYCRGTYLDVQFGSGSIRTRTAETRFNELMFRTKTKKIPEAGNRFTYRTELLDSYRDAVARLTESSGPTGLWTGEDFRPFPCESFLQEFRCSLLKMQKNAADIFRAEDPYAAAALLPAAAFFRRKNPQETRENILKKTIQLALHLIDRYTSFI</sequence>
<gene>
    <name evidence="2" type="ORF">IAA96_04020</name>
</gene>
<evidence type="ECO:0000313" key="2">
    <source>
        <dbReference type="EMBL" id="MBO8450253.1"/>
    </source>
</evidence>
<evidence type="ECO:0000313" key="3">
    <source>
        <dbReference type="Proteomes" id="UP000823616"/>
    </source>
</evidence>
<dbReference type="AlphaFoldDB" id="A0A9D9EMI4"/>
<accession>A0A9D9EMI4</accession>
<reference evidence="2" key="1">
    <citation type="submission" date="2020-10" db="EMBL/GenBank/DDBJ databases">
        <authorList>
            <person name="Gilroy R."/>
        </authorList>
    </citation>
    <scope>NUCLEOTIDE SEQUENCE</scope>
    <source>
        <strain evidence="2">B3-4054</strain>
    </source>
</reference>
<name>A0A9D9EMI4_9SPIR</name>
<dbReference type="InterPro" id="IPR002826">
    <property type="entry name" value="MptE-like"/>
</dbReference>